<evidence type="ECO:0000313" key="15">
    <source>
        <dbReference type="Proteomes" id="UP000076066"/>
    </source>
</evidence>
<dbReference type="GO" id="GO:0017004">
    <property type="term" value="P:cytochrome complex assembly"/>
    <property type="evidence" value="ECO:0007669"/>
    <property type="project" value="UniProtKB-KW"/>
</dbReference>
<keyword evidence="7 12" id="KW-0997">Cell inner membrane</keyword>
<evidence type="ECO:0000256" key="13">
    <source>
        <dbReference type="SAM" id="Phobius"/>
    </source>
</evidence>
<sequence>MSRLWPVLCRDVRLAIRQGTESVTVIVFFVLTVVLFPFGLGPEANLLARVAPGILWVVALLASMLSLDRLFSGDHDDGSLELLILSPVPLSLLVLVKALAHWLTTGLPLVAVTPLLALLLGLDGAALGMLLLAMMLGTPILSLIGMVGAALTLGARRGGVLLSLLVLPLYVPVLVFGVAAVDTVLVGQPSLSPLLMLGSLLCGAFALCPWIAAVAVRQSIEDA</sequence>
<feature type="transmembrane region" description="Helical" evidence="13">
    <location>
        <begin position="193"/>
        <end position="216"/>
    </location>
</feature>
<name>A0A143DCS5_9PROT</name>
<feature type="transmembrane region" description="Helical" evidence="13">
    <location>
        <begin position="46"/>
        <end position="67"/>
    </location>
</feature>
<dbReference type="Pfam" id="PF03379">
    <property type="entry name" value="CcmB"/>
    <property type="match status" value="1"/>
</dbReference>
<keyword evidence="15" id="KW-1185">Reference proteome</keyword>
<comment type="similarity">
    <text evidence="3 12">Belongs to the CcmB/CycW/HelB family.</text>
</comment>
<evidence type="ECO:0000256" key="4">
    <source>
        <dbReference type="ARBA" id="ARBA00016452"/>
    </source>
</evidence>
<feature type="transmembrane region" description="Helical" evidence="13">
    <location>
        <begin position="160"/>
        <end position="181"/>
    </location>
</feature>
<keyword evidence="5 12" id="KW-0813">Transport</keyword>
<evidence type="ECO:0000256" key="6">
    <source>
        <dbReference type="ARBA" id="ARBA00022475"/>
    </source>
</evidence>
<evidence type="ECO:0000256" key="5">
    <source>
        <dbReference type="ARBA" id="ARBA00022448"/>
    </source>
</evidence>
<dbReference type="GO" id="GO:0015232">
    <property type="term" value="F:heme transmembrane transporter activity"/>
    <property type="evidence" value="ECO:0007669"/>
    <property type="project" value="InterPro"/>
</dbReference>
<dbReference type="RefSeq" id="WP_066133912.1">
    <property type="nucleotide sequence ID" value="NZ_CP014525.1"/>
</dbReference>
<dbReference type="KEGG" id="hjo:AY555_04315"/>
<feature type="transmembrane region" description="Helical" evidence="13">
    <location>
        <begin position="124"/>
        <end position="153"/>
    </location>
</feature>
<dbReference type="GeneID" id="53316375"/>
<evidence type="ECO:0000256" key="2">
    <source>
        <dbReference type="ARBA" id="ARBA00004429"/>
    </source>
</evidence>
<dbReference type="OrthoDB" id="9812915at2"/>
<accession>A0A143DCS5</accession>
<evidence type="ECO:0000256" key="8">
    <source>
        <dbReference type="ARBA" id="ARBA00022692"/>
    </source>
</evidence>
<proteinExistence type="inferred from homology"/>
<feature type="transmembrane region" description="Helical" evidence="13">
    <location>
        <begin position="21"/>
        <end position="40"/>
    </location>
</feature>
<evidence type="ECO:0000256" key="3">
    <source>
        <dbReference type="ARBA" id="ARBA00010544"/>
    </source>
</evidence>
<dbReference type="GO" id="GO:1903607">
    <property type="term" value="P:cytochrome c biosynthetic process"/>
    <property type="evidence" value="ECO:0007669"/>
    <property type="project" value="TreeGrafter"/>
</dbReference>
<organism evidence="14 15">
    <name type="scientific">Haematospirillum jordaniae</name>
    <dbReference type="NCBI Taxonomy" id="1549855"/>
    <lineage>
        <taxon>Bacteria</taxon>
        <taxon>Pseudomonadati</taxon>
        <taxon>Pseudomonadota</taxon>
        <taxon>Alphaproteobacteria</taxon>
        <taxon>Rhodospirillales</taxon>
        <taxon>Novispirillaceae</taxon>
        <taxon>Haematospirillum</taxon>
    </lineage>
</organism>
<keyword evidence="6 12" id="KW-1003">Cell membrane</keyword>
<keyword evidence="9 12" id="KW-0201">Cytochrome c-type biogenesis</keyword>
<evidence type="ECO:0000256" key="1">
    <source>
        <dbReference type="ARBA" id="ARBA00002442"/>
    </source>
</evidence>
<comment type="function">
    <text evidence="1 12">Required for the export of heme to the periplasm for the biogenesis of c-type cytochromes.</text>
</comment>
<keyword evidence="8 13" id="KW-0812">Transmembrane</keyword>
<dbReference type="Proteomes" id="UP000076066">
    <property type="component" value="Chromosome"/>
</dbReference>
<evidence type="ECO:0000256" key="9">
    <source>
        <dbReference type="ARBA" id="ARBA00022748"/>
    </source>
</evidence>
<dbReference type="PIRSF" id="PIRSF002764">
    <property type="entry name" value="CcmB"/>
    <property type="match status" value="1"/>
</dbReference>
<evidence type="ECO:0000313" key="14">
    <source>
        <dbReference type="EMBL" id="AMW34532.1"/>
    </source>
</evidence>
<dbReference type="GO" id="GO:0005886">
    <property type="term" value="C:plasma membrane"/>
    <property type="evidence" value="ECO:0007669"/>
    <property type="project" value="UniProtKB-SubCell"/>
</dbReference>
<dbReference type="PANTHER" id="PTHR30070">
    <property type="entry name" value="HEME EXPORTER PROTEIN B"/>
    <property type="match status" value="1"/>
</dbReference>
<dbReference type="PRINTS" id="PR01414">
    <property type="entry name" value="CCMBBIOGNSIS"/>
</dbReference>
<evidence type="ECO:0000256" key="7">
    <source>
        <dbReference type="ARBA" id="ARBA00022519"/>
    </source>
</evidence>
<evidence type="ECO:0000256" key="11">
    <source>
        <dbReference type="ARBA" id="ARBA00023136"/>
    </source>
</evidence>
<dbReference type="InterPro" id="IPR003544">
    <property type="entry name" value="Cyt_c_biogenesis_CcmB"/>
</dbReference>
<dbReference type="PANTHER" id="PTHR30070:SF1">
    <property type="entry name" value="CYTOCHROME C BIOGENESIS B-RELATED"/>
    <property type="match status" value="1"/>
</dbReference>
<dbReference type="AlphaFoldDB" id="A0A143DCS5"/>
<keyword evidence="11 12" id="KW-0472">Membrane</keyword>
<dbReference type="NCBIfam" id="TIGR01190">
    <property type="entry name" value="ccmB"/>
    <property type="match status" value="1"/>
</dbReference>
<dbReference type="STRING" id="1549855.AY555_04315"/>
<evidence type="ECO:0000256" key="10">
    <source>
        <dbReference type="ARBA" id="ARBA00022989"/>
    </source>
</evidence>
<protein>
    <recommendedName>
        <fullName evidence="4 12">Heme exporter protein B</fullName>
    </recommendedName>
</protein>
<keyword evidence="10 13" id="KW-1133">Transmembrane helix</keyword>
<gene>
    <name evidence="14" type="ORF">AY555_04315</name>
</gene>
<dbReference type="InterPro" id="IPR026031">
    <property type="entry name" value="Cyt_c_CcmB_bac"/>
</dbReference>
<evidence type="ECO:0000256" key="12">
    <source>
        <dbReference type="PIRNR" id="PIRNR002764"/>
    </source>
</evidence>
<dbReference type="EMBL" id="CP014525">
    <property type="protein sequence ID" value="AMW34532.1"/>
    <property type="molecule type" value="Genomic_DNA"/>
</dbReference>
<comment type="subcellular location">
    <subcellularLocation>
        <location evidence="2">Cell inner membrane</location>
        <topology evidence="2">Multi-pass membrane protein</topology>
    </subcellularLocation>
</comment>
<reference evidence="14 15" key="1">
    <citation type="submission" date="2016-02" db="EMBL/GenBank/DDBJ databases">
        <title>Complete Genome of H5569, the type strain of the newly described species Haematospirillium jordaniae.</title>
        <authorList>
            <person name="Nicholson A.C."/>
            <person name="Humrighouse B.W."/>
            <person name="Loparov V."/>
            <person name="McQuiston J.R."/>
        </authorList>
    </citation>
    <scope>NUCLEOTIDE SEQUENCE [LARGE SCALE GENOMIC DNA]</scope>
    <source>
        <strain evidence="14 15">H5569</strain>
    </source>
</reference>